<dbReference type="RefSeq" id="WP_088602788.1">
    <property type="nucleotide sequence ID" value="NZ_NJIH01000004.1"/>
</dbReference>
<name>A0A225MQI3_9BURK</name>
<keyword evidence="2" id="KW-1185">Reference proteome</keyword>
<dbReference type="Gene3D" id="3.20.20.60">
    <property type="entry name" value="Phosphoenolpyruvate-binding domains"/>
    <property type="match status" value="1"/>
</dbReference>
<comment type="caution">
    <text evidence="1">The sequence shown here is derived from an EMBL/GenBank/DDBJ whole genome shotgun (WGS) entry which is preliminary data.</text>
</comment>
<dbReference type="Proteomes" id="UP000214603">
    <property type="component" value="Unassembled WGS sequence"/>
</dbReference>
<dbReference type="SUPFAM" id="SSF51621">
    <property type="entry name" value="Phosphoenolpyruvate/pyruvate domain"/>
    <property type="match status" value="1"/>
</dbReference>
<reference evidence="2" key="1">
    <citation type="submission" date="2017-06" db="EMBL/GenBank/DDBJ databases">
        <title>Herbaspirillum phytohormonus sp. nov., isolated from the root nodule of Robinia pseudoacacia in lead-zinc mine.</title>
        <authorList>
            <person name="Fan M."/>
            <person name="Lin Y."/>
        </authorList>
    </citation>
    <scope>NUCLEOTIDE SEQUENCE [LARGE SCALE GENOMIC DNA]</scope>
    <source>
        <strain evidence="2">SC-089</strain>
    </source>
</reference>
<sequence>MSTNALAARHAAFRELHEAGCFILPNPWDAGTARWLEQAGFKALATTSAGYAFSRGVPDRKVAVDEVVRHCGELVHATGLPVNADFEDGYSRTIEGLKANVRGCVQAGVSALSIEDSIAGEKGALYGFDEAVARMRAARQAIDAEDPAVMLVGRAECFLVGRPDLDETIRRLRAYAEAGADCLYAPGLSAREDIAAVVQAVAPKPVNVMMGHAAKLGFKTLAEIGVRRISTASSLSLAAWSGFVAAVDQLKRGEIDGLGNTVSYAQLGERFQRYD</sequence>
<dbReference type="PANTHER" id="PTHR42905">
    <property type="entry name" value="PHOSPHOENOLPYRUVATE CARBOXYLASE"/>
    <property type="match status" value="1"/>
</dbReference>
<gene>
    <name evidence="1" type="ORF">CEY11_07575</name>
</gene>
<dbReference type="InterPro" id="IPR040442">
    <property type="entry name" value="Pyrv_kinase-like_dom_sf"/>
</dbReference>
<keyword evidence="1" id="KW-0456">Lyase</keyword>
<dbReference type="CDD" id="cd00377">
    <property type="entry name" value="ICL_PEPM"/>
    <property type="match status" value="1"/>
</dbReference>
<evidence type="ECO:0000313" key="1">
    <source>
        <dbReference type="EMBL" id="OWT61701.1"/>
    </source>
</evidence>
<dbReference type="InterPro" id="IPR039556">
    <property type="entry name" value="ICL/PEPM"/>
</dbReference>
<organism evidence="1 2">
    <name type="scientific">Candidimonas nitroreducens</name>
    <dbReference type="NCBI Taxonomy" id="683354"/>
    <lineage>
        <taxon>Bacteria</taxon>
        <taxon>Pseudomonadati</taxon>
        <taxon>Pseudomonadota</taxon>
        <taxon>Betaproteobacteria</taxon>
        <taxon>Burkholderiales</taxon>
        <taxon>Alcaligenaceae</taxon>
        <taxon>Candidimonas</taxon>
    </lineage>
</organism>
<dbReference type="OrthoDB" id="9785398at2"/>
<protein>
    <submittedName>
        <fullName evidence="1">2-methylisocitrate lyase</fullName>
    </submittedName>
</protein>
<dbReference type="PANTHER" id="PTHR42905:SF16">
    <property type="entry name" value="CARBOXYPHOSPHONOENOLPYRUVATE PHOSPHONOMUTASE-LIKE PROTEIN (AFU_ORTHOLOGUE AFUA_5G07230)"/>
    <property type="match status" value="1"/>
</dbReference>
<proteinExistence type="predicted"/>
<evidence type="ECO:0000313" key="2">
    <source>
        <dbReference type="Proteomes" id="UP000214603"/>
    </source>
</evidence>
<dbReference type="InterPro" id="IPR015813">
    <property type="entry name" value="Pyrv/PenolPyrv_kinase-like_dom"/>
</dbReference>
<dbReference type="AlphaFoldDB" id="A0A225MQI3"/>
<dbReference type="GO" id="GO:0016829">
    <property type="term" value="F:lyase activity"/>
    <property type="evidence" value="ECO:0007669"/>
    <property type="project" value="UniProtKB-KW"/>
</dbReference>
<dbReference type="EMBL" id="NJIH01000004">
    <property type="protein sequence ID" value="OWT61701.1"/>
    <property type="molecule type" value="Genomic_DNA"/>
</dbReference>
<accession>A0A225MQI3</accession>
<dbReference type="Pfam" id="PF13714">
    <property type="entry name" value="PEP_mutase"/>
    <property type="match status" value="1"/>
</dbReference>